<evidence type="ECO:0000313" key="3">
    <source>
        <dbReference type="Proteomes" id="UP000283586"/>
    </source>
</evidence>
<dbReference type="EMBL" id="QRQN01000006">
    <property type="protein sequence ID" value="RHN09817.1"/>
    <property type="molecule type" value="Genomic_DNA"/>
</dbReference>
<dbReference type="InterPro" id="IPR010359">
    <property type="entry name" value="IrrE_HExxH"/>
</dbReference>
<organism evidence="2 3">
    <name type="scientific">Roseburia intestinalis</name>
    <dbReference type="NCBI Taxonomy" id="166486"/>
    <lineage>
        <taxon>Bacteria</taxon>
        <taxon>Bacillati</taxon>
        <taxon>Bacillota</taxon>
        <taxon>Clostridia</taxon>
        <taxon>Lachnospirales</taxon>
        <taxon>Lachnospiraceae</taxon>
        <taxon>Roseburia</taxon>
    </lineage>
</organism>
<comment type="caution">
    <text evidence="2">The sequence shown here is derived from an EMBL/GenBank/DDBJ whole genome shotgun (WGS) entry which is preliminary data.</text>
</comment>
<dbReference type="RefSeq" id="WP_118209906.1">
    <property type="nucleotide sequence ID" value="NZ_QRQN01000006.1"/>
</dbReference>
<feature type="domain" description="IrrE N-terminal-like" evidence="1">
    <location>
        <begin position="22"/>
        <end position="124"/>
    </location>
</feature>
<accession>A0A3R6K8Y6</accession>
<reference evidence="2 3" key="1">
    <citation type="submission" date="2018-08" db="EMBL/GenBank/DDBJ databases">
        <title>A genome reference for cultivated species of the human gut microbiota.</title>
        <authorList>
            <person name="Zou Y."/>
            <person name="Xue W."/>
            <person name="Luo G."/>
        </authorList>
    </citation>
    <scope>NUCLEOTIDE SEQUENCE [LARGE SCALE GENOMIC DNA]</scope>
    <source>
        <strain evidence="2 3">AF31-21AC</strain>
    </source>
</reference>
<name>A0A3R6K8Y6_9FIRM</name>
<dbReference type="Proteomes" id="UP000283586">
    <property type="component" value="Unassembled WGS sequence"/>
</dbReference>
<gene>
    <name evidence="2" type="ORF">DWZ31_07105</name>
</gene>
<dbReference type="Pfam" id="PF06114">
    <property type="entry name" value="Peptidase_M78"/>
    <property type="match status" value="1"/>
</dbReference>
<dbReference type="AlphaFoldDB" id="A0A3R6K8Y6"/>
<sequence>MNTYEELQDEACKDGIEIIDNHSFKSDRISGLYCNNTIALSKNLKNSTEKACVLAEELGHHYTAVGEIIDQSSAENRKQELRGRIWAYNNQVGLRGIIDAYLHNCQNLFETAEYLGVTEEFLNDSLTYYTNKYGVCTQVDNYVVFFQPNIGVMELI</sequence>
<protein>
    <recommendedName>
        <fullName evidence="1">IrrE N-terminal-like domain-containing protein</fullName>
    </recommendedName>
</protein>
<evidence type="ECO:0000313" key="2">
    <source>
        <dbReference type="EMBL" id="RHN09817.1"/>
    </source>
</evidence>
<proteinExistence type="predicted"/>
<evidence type="ECO:0000259" key="1">
    <source>
        <dbReference type="Pfam" id="PF06114"/>
    </source>
</evidence>